<dbReference type="InterPro" id="IPR013096">
    <property type="entry name" value="Cupin_2"/>
</dbReference>
<dbReference type="Pfam" id="PF07883">
    <property type="entry name" value="Cupin_2"/>
    <property type="match status" value="1"/>
</dbReference>
<dbReference type="PIRSF" id="PIRSF019307">
    <property type="entry name" value="UCP019307"/>
    <property type="match status" value="1"/>
</dbReference>
<dbReference type="InterPro" id="IPR047121">
    <property type="entry name" value="YjiB-like"/>
</dbReference>
<proteinExistence type="predicted"/>
<evidence type="ECO:0000259" key="1">
    <source>
        <dbReference type="Pfam" id="PF07883"/>
    </source>
</evidence>
<sequence>MSSLHLTPLSALRISAHYIPSHALIPNTTPHGRPLIIYHSAFPPSTSPSTLESHVSRNGLSPQWRYTMYSTTHYHSTTHEFLCIFSGRARLLFGGESNPGKVEAEVSAGDAVLVPAGVGHRLVEDVDGGFTMVGSYPKGCSWDMCYGKESEESQAEAVGHVEWLKKDPLYGYDGPTVWEKEKLDQFRGDKSEL</sequence>
<dbReference type="InterPro" id="IPR011051">
    <property type="entry name" value="RmlC_Cupin_sf"/>
</dbReference>
<dbReference type="AlphaFoldDB" id="M2SJ46"/>
<dbReference type="KEGG" id="bsc:COCSADRAFT_220301"/>
<dbReference type="PANTHER" id="PTHR36448">
    <property type="entry name" value="BLR7373 PROTEIN"/>
    <property type="match status" value="1"/>
</dbReference>
<dbReference type="RefSeq" id="XP_007701779.1">
    <property type="nucleotide sequence ID" value="XM_007703589.1"/>
</dbReference>
<dbReference type="Gene3D" id="2.60.120.10">
    <property type="entry name" value="Jelly Rolls"/>
    <property type="match status" value="1"/>
</dbReference>
<dbReference type="Proteomes" id="UP000016934">
    <property type="component" value="Unassembled WGS sequence"/>
</dbReference>
<feature type="domain" description="Cupin type-2" evidence="1">
    <location>
        <begin position="70"/>
        <end position="123"/>
    </location>
</feature>
<gene>
    <name evidence="2" type="ORF">COCSADRAFT_220301</name>
</gene>
<accession>M2SJ46</accession>
<dbReference type="CDD" id="cd02219">
    <property type="entry name" value="cupin_YjlB-like"/>
    <property type="match status" value="1"/>
</dbReference>
<dbReference type="HOGENOM" id="CLU_084522_3_0_1"/>
<dbReference type="InterPro" id="IPR014710">
    <property type="entry name" value="RmlC-like_jellyroll"/>
</dbReference>
<reference evidence="2 3" key="1">
    <citation type="journal article" date="2012" name="PLoS Pathog.">
        <title>Diverse lifestyles and strategies of plant pathogenesis encoded in the genomes of eighteen Dothideomycetes fungi.</title>
        <authorList>
            <person name="Ohm R.A."/>
            <person name="Feau N."/>
            <person name="Henrissat B."/>
            <person name="Schoch C.L."/>
            <person name="Horwitz B.A."/>
            <person name="Barry K.W."/>
            <person name="Condon B.J."/>
            <person name="Copeland A.C."/>
            <person name="Dhillon B."/>
            <person name="Glaser F."/>
            <person name="Hesse C.N."/>
            <person name="Kosti I."/>
            <person name="LaButti K."/>
            <person name="Lindquist E.A."/>
            <person name="Lucas S."/>
            <person name="Salamov A.A."/>
            <person name="Bradshaw R.E."/>
            <person name="Ciuffetti L."/>
            <person name="Hamelin R.C."/>
            <person name="Kema G.H.J."/>
            <person name="Lawrence C."/>
            <person name="Scott J.A."/>
            <person name="Spatafora J.W."/>
            <person name="Turgeon B.G."/>
            <person name="de Wit P.J.G.M."/>
            <person name="Zhong S."/>
            <person name="Goodwin S.B."/>
            <person name="Grigoriev I.V."/>
        </authorList>
    </citation>
    <scope>NUCLEOTIDE SEQUENCE [LARGE SCALE GENOMIC DNA]</scope>
    <source>
        <strain evidence="3">ND90Pr / ATCC 201652</strain>
    </source>
</reference>
<dbReference type="STRING" id="665912.M2SJ46"/>
<dbReference type="PANTHER" id="PTHR36448:SF3">
    <property type="entry name" value="CUPIN TYPE-2 DOMAIN-CONTAINING PROTEIN"/>
    <property type="match status" value="1"/>
</dbReference>
<keyword evidence="3" id="KW-1185">Reference proteome</keyword>
<evidence type="ECO:0000313" key="2">
    <source>
        <dbReference type="EMBL" id="EMD62395.1"/>
    </source>
</evidence>
<protein>
    <recommendedName>
        <fullName evidence="1">Cupin type-2 domain-containing protein</fullName>
    </recommendedName>
</protein>
<dbReference type="InterPro" id="IPR014500">
    <property type="entry name" value="UCP019307_cupin"/>
</dbReference>
<dbReference type="EMBL" id="KB445646">
    <property type="protein sequence ID" value="EMD62395.1"/>
    <property type="molecule type" value="Genomic_DNA"/>
</dbReference>
<organism evidence="2 3">
    <name type="scientific">Cochliobolus sativus (strain ND90Pr / ATCC 201652)</name>
    <name type="common">Common root rot and spot blotch fungus</name>
    <name type="synonym">Bipolaris sorokiniana</name>
    <dbReference type="NCBI Taxonomy" id="665912"/>
    <lineage>
        <taxon>Eukaryota</taxon>
        <taxon>Fungi</taxon>
        <taxon>Dikarya</taxon>
        <taxon>Ascomycota</taxon>
        <taxon>Pezizomycotina</taxon>
        <taxon>Dothideomycetes</taxon>
        <taxon>Pleosporomycetidae</taxon>
        <taxon>Pleosporales</taxon>
        <taxon>Pleosporineae</taxon>
        <taxon>Pleosporaceae</taxon>
        <taxon>Bipolaris</taxon>
    </lineage>
</organism>
<dbReference type="eggNOG" id="ENOG502RXFP">
    <property type="taxonomic scope" value="Eukaryota"/>
</dbReference>
<dbReference type="OMA" id="GIFDYHH"/>
<reference evidence="3" key="2">
    <citation type="journal article" date="2013" name="PLoS Genet.">
        <title>Comparative genome structure, secondary metabolite, and effector coding capacity across Cochliobolus pathogens.</title>
        <authorList>
            <person name="Condon B.J."/>
            <person name="Leng Y."/>
            <person name="Wu D."/>
            <person name="Bushley K.E."/>
            <person name="Ohm R.A."/>
            <person name="Otillar R."/>
            <person name="Martin J."/>
            <person name="Schackwitz W."/>
            <person name="Grimwood J."/>
            <person name="MohdZainudin N."/>
            <person name="Xue C."/>
            <person name="Wang R."/>
            <person name="Manning V.A."/>
            <person name="Dhillon B."/>
            <person name="Tu Z.J."/>
            <person name="Steffenson B.J."/>
            <person name="Salamov A."/>
            <person name="Sun H."/>
            <person name="Lowry S."/>
            <person name="LaButti K."/>
            <person name="Han J."/>
            <person name="Copeland A."/>
            <person name="Lindquist E."/>
            <person name="Barry K."/>
            <person name="Schmutz J."/>
            <person name="Baker S.E."/>
            <person name="Ciuffetti L.M."/>
            <person name="Grigoriev I.V."/>
            <person name="Zhong S."/>
            <person name="Turgeon B.G."/>
        </authorList>
    </citation>
    <scope>NUCLEOTIDE SEQUENCE [LARGE SCALE GENOMIC DNA]</scope>
    <source>
        <strain evidence="3">ND90Pr / ATCC 201652</strain>
    </source>
</reference>
<dbReference type="SUPFAM" id="SSF51182">
    <property type="entry name" value="RmlC-like cupins"/>
    <property type="match status" value="1"/>
</dbReference>
<name>M2SJ46_COCSN</name>
<evidence type="ECO:0000313" key="3">
    <source>
        <dbReference type="Proteomes" id="UP000016934"/>
    </source>
</evidence>
<dbReference type="OrthoDB" id="2589563at2759"/>
<dbReference type="GeneID" id="19134571"/>